<keyword evidence="1" id="KW-0812">Transmembrane</keyword>
<accession>A0ABV6ZJW3</accession>
<comment type="caution">
    <text evidence="2">The sequence shown here is derived from an EMBL/GenBank/DDBJ whole genome shotgun (WGS) entry which is preliminary data.</text>
</comment>
<evidence type="ECO:0000256" key="1">
    <source>
        <dbReference type="SAM" id="Phobius"/>
    </source>
</evidence>
<organism evidence="2 3">
    <name type="scientific">Labrys neptuniae</name>
    <dbReference type="NCBI Taxonomy" id="376174"/>
    <lineage>
        <taxon>Bacteria</taxon>
        <taxon>Pseudomonadati</taxon>
        <taxon>Pseudomonadota</taxon>
        <taxon>Alphaproteobacteria</taxon>
        <taxon>Hyphomicrobiales</taxon>
        <taxon>Xanthobacteraceae</taxon>
        <taxon>Labrys</taxon>
    </lineage>
</organism>
<keyword evidence="1" id="KW-0472">Membrane</keyword>
<dbReference type="Proteomes" id="UP001595190">
    <property type="component" value="Unassembled WGS sequence"/>
</dbReference>
<keyword evidence="1" id="KW-1133">Transmembrane helix</keyword>
<evidence type="ECO:0000313" key="3">
    <source>
        <dbReference type="Proteomes" id="UP001595190"/>
    </source>
</evidence>
<protein>
    <submittedName>
        <fullName evidence="2">Uncharacterized protein</fullName>
    </submittedName>
</protein>
<reference evidence="2 3" key="1">
    <citation type="submission" date="2024-09" db="EMBL/GenBank/DDBJ databases">
        <title>Description of Labrys sedimenti sp. nov., isolated from a diclofenac-degrading enrichment culture, and genome-based reclassification of Labrys portucalensis as a later heterotypic synonym of Labrys neptuniae.</title>
        <authorList>
            <person name="Tancsics A."/>
            <person name="Csepanyi A."/>
        </authorList>
    </citation>
    <scope>NUCLEOTIDE SEQUENCE [LARGE SCALE GENOMIC DNA]</scope>
    <source>
        <strain evidence="2 3">LMG 23412</strain>
    </source>
</reference>
<proteinExistence type="predicted"/>
<sequence length="243" mass="26818">MHSTENGIYWAAGLIIGLTVAGLSWAMLREAACPISVTLLPPGATQPPCFEFWINRYQGLLGGLLGLAAGILAFVGIQSQMAEARRIAKETNDLAMKLATRTETEALERFINHARFANNYLQKVINPDFDPAASDVERQAEKALSLMRHLGKPDSILAQFINTEDEIYPALAMKDKNEANSFKLTMESIPKIISSIPDTLTLSKDQKIANIVLVKAMESILNECFNALEKRTALANHFVRSTR</sequence>
<dbReference type="RefSeq" id="WP_394313076.1">
    <property type="nucleotide sequence ID" value="NZ_JBHGPK010000011.1"/>
</dbReference>
<evidence type="ECO:0000313" key="2">
    <source>
        <dbReference type="EMBL" id="MFC2252475.1"/>
    </source>
</evidence>
<name>A0ABV6ZJW3_9HYPH</name>
<feature type="transmembrane region" description="Helical" evidence="1">
    <location>
        <begin position="57"/>
        <end position="77"/>
    </location>
</feature>
<feature type="transmembrane region" description="Helical" evidence="1">
    <location>
        <begin position="7"/>
        <end position="28"/>
    </location>
</feature>
<gene>
    <name evidence="2" type="ORF">ACETRX_22760</name>
</gene>
<dbReference type="EMBL" id="JBHGPK010000011">
    <property type="protein sequence ID" value="MFC2252475.1"/>
    <property type="molecule type" value="Genomic_DNA"/>
</dbReference>